<dbReference type="AlphaFoldDB" id="A0A5N6XHR5"/>
<dbReference type="Proteomes" id="UP000325945">
    <property type="component" value="Unassembled WGS sequence"/>
</dbReference>
<sequence length="448" mass="49635">MENAGGMSSPCLYTATATYAFRGCVEYPTGWTFDQDEIPEYSGQVESKRKCWQTASSIGLKQSEAQISTIHTEAGKDFSSSSTPQSGHTYNAAQYLNTAEPSDVQRPDLLQYPTLPQSPMSQTTEDIAHCVNNDVYQSPFGIKPYPYDIPVNPFTGHSPASIGSFQSPRSQEYINLRPMLYRSDKLLETYEKMSCALFTLYRKRMILGESTACVYTIDGLFQCVSTLCGLLETTVPAATTLIDTAGYITNNGIFKLGLMGVSIILEIYENLLRNYQRLECPEDFDTEKASQDVSQVTCSSDNVEFASIMLRYTVMDIHLRRLQVVLEAAGLELTLDPSLSAQINETKGVLDEIAKDVGARGLSAVREDEQKLLAMVTSLIQETQFQDTLEYEEDNATRINRLAASTAQVWAEISSGIHVFNIVHRIGASLSVIADVLKSQLPPLRHNP</sequence>
<accession>A0A5N6XHR5</accession>
<keyword evidence="2" id="KW-1185">Reference proteome</keyword>
<reference evidence="2" key="1">
    <citation type="submission" date="2019-04" db="EMBL/GenBank/DDBJ databases">
        <title>Friends and foes A comparative genomics studyof 23 Aspergillus species from section Flavi.</title>
        <authorList>
            <consortium name="DOE Joint Genome Institute"/>
            <person name="Kjaerbolling I."/>
            <person name="Vesth T."/>
            <person name="Frisvad J.C."/>
            <person name="Nybo J.L."/>
            <person name="Theobald S."/>
            <person name="Kildgaard S."/>
            <person name="Isbrandt T."/>
            <person name="Kuo A."/>
            <person name="Sato A."/>
            <person name="Lyhne E.K."/>
            <person name="Kogle M.E."/>
            <person name="Wiebenga A."/>
            <person name="Kun R.S."/>
            <person name="Lubbers R.J."/>
            <person name="Makela M.R."/>
            <person name="Barry K."/>
            <person name="Chovatia M."/>
            <person name="Clum A."/>
            <person name="Daum C."/>
            <person name="Haridas S."/>
            <person name="He G."/>
            <person name="LaButti K."/>
            <person name="Lipzen A."/>
            <person name="Mondo S."/>
            <person name="Riley R."/>
            <person name="Salamov A."/>
            <person name="Simmons B.A."/>
            <person name="Magnuson J.K."/>
            <person name="Henrissat B."/>
            <person name="Mortensen U.H."/>
            <person name="Larsen T.O."/>
            <person name="Devries R.P."/>
            <person name="Grigoriev I.V."/>
            <person name="Machida M."/>
            <person name="Baker S.E."/>
            <person name="Andersen M.R."/>
        </authorList>
    </citation>
    <scope>NUCLEOTIDE SEQUENCE [LARGE SCALE GENOMIC DNA]</scope>
    <source>
        <strain evidence="2">CBS 130017</strain>
    </source>
</reference>
<name>A0A5N6XHR5_9EURO</name>
<dbReference type="EMBL" id="ML741765">
    <property type="protein sequence ID" value="KAE8332462.1"/>
    <property type="molecule type" value="Genomic_DNA"/>
</dbReference>
<gene>
    <name evidence="1" type="ORF">BDV39DRAFT_200083</name>
</gene>
<organism evidence="1 2">
    <name type="scientific">Aspergillus sergii</name>
    <dbReference type="NCBI Taxonomy" id="1034303"/>
    <lineage>
        <taxon>Eukaryota</taxon>
        <taxon>Fungi</taxon>
        <taxon>Dikarya</taxon>
        <taxon>Ascomycota</taxon>
        <taxon>Pezizomycotina</taxon>
        <taxon>Eurotiomycetes</taxon>
        <taxon>Eurotiomycetidae</taxon>
        <taxon>Eurotiales</taxon>
        <taxon>Aspergillaceae</taxon>
        <taxon>Aspergillus</taxon>
        <taxon>Aspergillus subgen. Circumdati</taxon>
    </lineage>
</organism>
<proteinExistence type="predicted"/>
<evidence type="ECO:0000313" key="1">
    <source>
        <dbReference type="EMBL" id="KAE8332462.1"/>
    </source>
</evidence>
<protein>
    <submittedName>
        <fullName evidence="1">Uncharacterized protein</fullName>
    </submittedName>
</protein>
<evidence type="ECO:0000313" key="2">
    <source>
        <dbReference type="Proteomes" id="UP000325945"/>
    </source>
</evidence>